<dbReference type="InterPro" id="IPR003583">
    <property type="entry name" value="Hlx-hairpin-Hlx_DNA-bd_motif"/>
</dbReference>
<organism evidence="4 5">
    <name type="scientific">Campylobacter fetus subsp. testudinum</name>
    <dbReference type="NCBI Taxonomy" id="1507806"/>
    <lineage>
        <taxon>Bacteria</taxon>
        <taxon>Pseudomonadati</taxon>
        <taxon>Campylobacterota</taxon>
        <taxon>Epsilonproteobacteria</taxon>
        <taxon>Campylobacterales</taxon>
        <taxon>Campylobacteraceae</taxon>
        <taxon>Campylobacter</taxon>
    </lineage>
</organism>
<evidence type="ECO:0000313" key="4">
    <source>
        <dbReference type="EMBL" id="OCR89659.1"/>
    </source>
</evidence>
<dbReference type="Pfam" id="PF12836">
    <property type="entry name" value="HHH_3"/>
    <property type="match status" value="1"/>
</dbReference>
<dbReference type="Proteomes" id="UP000093100">
    <property type="component" value="Unassembled WGS sequence"/>
</dbReference>
<feature type="signal peptide" evidence="2">
    <location>
        <begin position="1"/>
        <end position="21"/>
    </location>
</feature>
<gene>
    <name evidence="4" type="ORF">CFT12S02225_09155</name>
</gene>
<accession>A0AAX0H8Z7</accession>
<dbReference type="NCBIfam" id="TIGR00426">
    <property type="entry name" value="competence protein ComEA helix-hairpin-helix repeat region"/>
    <property type="match status" value="1"/>
</dbReference>
<dbReference type="GO" id="GO:0003677">
    <property type="term" value="F:DNA binding"/>
    <property type="evidence" value="ECO:0007669"/>
    <property type="project" value="InterPro"/>
</dbReference>
<feature type="chain" id="PRO_5043465995" description="Helix-hairpin-helix DNA-binding motif class 1 domain-containing protein" evidence="2">
    <location>
        <begin position="22"/>
        <end position="138"/>
    </location>
</feature>
<dbReference type="GO" id="GO:0006281">
    <property type="term" value="P:DNA repair"/>
    <property type="evidence" value="ECO:0007669"/>
    <property type="project" value="InterPro"/>
</dbReference>
<dbReference type="SMART" id="SM00278">
    <property type="entry name" value="HhH1"/>
    <property type="match status" value="2"/>
</dbReference>
<evidence type="ECO:0000313" key="5">
    <source>
        <dbReference type="Proteomes" id="UP000093100"/>
    </source>
</evidence>
<reference evidence="4 5" key="1">
    <citation type="journal article" date="2016" name="Genome Biol. Evol.">
        <title>Comparative Genomics of Campylobacter fetus from Reptiles and Mammals Reveals Divergent Evolution in Host-Associated Lineages.</title>
        <authorList>
            <person name="Gilbert M.J."/>
            <person name="Miller W.G."/>
            <person name="Yee E."/>
            <person name="Zomer A.L."/>
            <person name="van der Graaf-van Bloois L."/>
            <person name="Fitzgerald C."/>
            <person name="Forbes K.J."/>
            <person name="Meric G."/>
            <person name="Sheppard S.K."/>
            <person name="Wagenaar J.A."/>
            <person name="Duim B."/>
        </authorList>
    </citation>
    <scope>NUCLEOTIDE SEQUENCE [LARGE SCALE GENOMIC DNA]</scope>
    <source>
        <strain evidence="4 5">12S02225-3</strain>
    </source>
</reference>
<keyword evidence="2" id="KW-0732">Signal</keyword>
<dbReference type="InterPro" id="IPR004509">
    <property type="entry name" value="Competence_ComEA_HhH"/>
</dbReference>
<dbReference type="InterPro" id="IPR051675">
    <property type="entry name" value="Endo/Exo/Phosphatase_dom_1"/>
</dbReference>
<dbReference type="InterPro" id="IPR010994">
    <property type="entry name" value="RuvA_2-like"/>
</dbReference>
<dbReference type="PANTHER" id="PTHR21180">
    <property type="entry name" value="ENDONUCLEASE/EXONUCLEASE/PHOSPHATASE FAMILY DOMAIN-CONTAINING PROTEIN 1"/>
    <property type="match status" value="1"/>
</dbReference>
<feature type="domain" description="Helix-hairpin-helix DNA-binding motif class 1" evidence="3">
    <location>
        <begin position="60"/>
        <end position="79"/>
    </location>
</feature>
<name>A0AAX0H8Z7_CAMFE</name>
<evidence type="ECO:0000256" key="2">
    <source>
        <dbReference type="SAM" id="SignalP"/>
    </source>
</evidence>
<dbReference type="PANTHER" id="PTHR21180:SF32">
    <property type="entry name" value="ENDONUCLEASE_EXONUCLEASE_PHOSPHATASE FAMILY DOMAIN-CONTAINING PROTEIN 1"/>
    <property type="match status" value="1"/>
</dbReference>
<evidence type="ECO:0000256" key="1">
    <source>
        <dbReference type="SAM" id="MobiDB-lite"/>
    </source>
</evidence>
<evidence type="ECO:0000259" key="3">
    <source>
        <dbReference type="SMART" id="SM00278"/>
    </source>
</evidence>
<comment type="caution">
    <text evidence="4">The sequence shown here is derived from an EMBL/GenBank/DDBJ whole genome shotgun (WGS) entry which is preliminary data.</text>
</comment>
<feature type="region of interest" description="Disordered" evidence="1">
    <location>
        <begin position="106"/>
        <end position="138"/>
    </location>
</feature>
<dbReference type="Gene3D" id="1.10.150.320">
    <property type="entry name" value="Photosystem II 12 kDa extrinsic protein"/>
    <property type="match status" value="1"/>
</dbReference>
<protein>
    <recommendedName>
        <fullName evidence="3">Helix-hairpin-helix DNA-binding motif class 1 domain-containing protein</fullName>
    </recommendedName>
</protein>
<proteinExistence type="predicted"/>
<feature type="domain" description="Helix-hairpin-helix DNA-binding motif class 1" evidence="3">
    <location>
        <begin position="31"/>
        <end position="50"/>
    </location>
</feature>
<dbReference type="EMBL" id="LFLK01000034">
    <property type="protein sequence ID" value="OCR89659.1"/>
    <property type="molecule type" value="Genomic_DNA"/>
</dbReference>
<sequence length="138" mass="15512">MKGVIVRLFGLIALLASLTYAAVNLNTATKEELMALPGIGEIKANAIIDYRKHTKFKSIDEIKNIKGISDKRFNTIKSDLTITDNTDISNIKSKIKSKDTKILKDTKTSNKDKVKNTNKTKDKTKSEKNIDERNIDEK</sequence>
<dbReference type="AlphaFoldDB" id="A0AAX0H8Z7"/>
<dbReference type="SUPFAM" id="SSF47781">
    <property type="entry name" value="RuvA domain 2-like"/>
    <property type="match status" value="1"/>
</dbReference>